<organism evidence="1 2">
    <name type="scientific">Corynebacterium silvaticum</name>
    <dbReference type="NCBI Taxonomy" id="2320431"/>
    <lineage>
        <taxon>Bacteria</taxon>
        <taxon>Bacillati</taxon>
        <taxon>Actinomycetota</taxon>
        <taxon>Actinomycetes</taxon>
        <taxon>Mycobacteriales</taxon>
        <taxon>Corynebacteriaceae</taxon>
        <taxon>Corynebacterium</taxon>
    </lineage>
</organism>
<accession>A0A7Y4LI00</accession>
<dbReference type="GeneID" id="75007216"/>
<reference evidence="1 2" key="4">
    <citation type="journal article" date="2020" name="PLoS ONE">
        <title>Taxonomic classification of strain PO100/5 shows a broader geographic distribution and genetic markers of the recently described Corynebacterium silvaticum.</title>
        <authorList>
            <person name="Viana M.V.C."/>
            <person name="Profeta R."/>
            <person name="da Silva A.L."/>
            <person name="Hurtado R."/>
            <person name="Cerqueira J.C."/>
            <person name="Ribeiro B.F.S."/>
            <person name="Almeida M.O."/>
            <person name="Morais-Rodrigues F."/>
            <person name="Soares S.C."/>
            <person name="Oliveira M."/>
            <person name="Tavares L."/>
            <person name="Figueiredo H."/>
            <person name="Wattam A.R."/>
            <person name="Barh D."/>
            <person name="Ghosh P."/>
            <person name="Silva A."/>
            <person name="Azevedo V."/>
        </authorList>
    </citation>
    <scope>NUCLEOTIDE SEQUENCE [LARGE SCALE GENOMIC DNA]</scope>
    <source>
        <strain evidence="1 2">PO100/5</strain>
    </source>
</reference>
<reference evidence="1 2" key="2">
    <citation type="journal article" date="2020" name="Antonie Van Leeuwenhoek">
        <title>Phylogenomic characterisation of a novel corynebacterial species pathogenic to animals.</title>
        <authorList>
            <person name="Moller J."/>
            <person name="Musella L."/>
            <person name="Melnikov V."/>
            <person name="Geissdorfer W."/>
            <person name="Burkovski A."/>
            <person name="Sangal V."/>
        </authorList>
    </citation>
    <scope>NUCLEOTIDE SEQUENCE [LARGE SCALE GENOMIC DNA]</scope>
    <source>
        <strain evidence="1 2">PO100/5</strain>
    </source>
</reference>
<evidence type="ECO:0000313" key="1">
    <source>
        <dbReference type="EMBL" id="ARU45612.1"/>
    </source>
</evidence>
<name>A0A7Y4LI00_9CORY</name>
<dbReference type="OrthoDB" id="4423080at2"/>
<dbReference type="Proteomes" id="UP000195652">
    <property type="component" value="Chromosome"/>
</dbReference>
<evidence type="ECO:0000313" key="2">
    <source>
        <dbReference type="Proteomes" id="UP000195652"/>
    </source>
</evidence>
<dbReference type="KEGG" id="csil:CBE74_02835"/>
<keyword evidence="2" id="KW-1185">Reference proteome</keyword>
<dbReference type="AlphaFoldDB" id="A0A7Y4LI00"/>
<dbReference type="RefSeq" id="WP_087453466.1">
    <property type="nucleotide sequence ID" value="NZ_CP021417.2"/>
</dbReference>
<protein>
    <submittedName>
        <fullName evidence="1">Uncharacterized protein</fullName>
    </submittedName>
</protein>
<gene>
    <name evidence="1" type="ORF">CBE74_02835</name>
</gene>
<dbReference type="EMBL" id="CP021417">
    <property type="protein sequence ID" value="ARU45612.1"/>
    <property type="molecule type" value="Genomic_DNA"/>
</dbReference>
<reference evidence="1 2" key="1">
    <citation type="journal article" date="2014" name="BMC Vet. Res.">
        <title>First report of Corynebacterium pseudotuberculosis from caseous lymphadenitis lesions in Black Alentejano pig (Sus scrofa domesticus).</title>
        <authorList>
            <person name="Oliveira M."/>
            <person name="Barroco C."/>
            <person name="Mottola C."/>
            <person name="Santos R."/>
            <person name="Lemsaddek A."/>
            <person name="Tavares L."/>
            <person name="Semedo-Lemsaddek T."/>
        </authorList>
    </citation>
    <scope>NUCLEOTIDE SEQUENCE [LARGE SCALE GENOMIC DNA]</scope>
    <source>
        <strain evidence="1 2">PO100/5</strain>
    </source>
</reference>
<reference evidence="1 2" key="3">
    <citation type="journal article" date="2020" name="Int. J. Syst. Evol. Microbiol.">
        <title>Corynebacterium silvaticum sp. nov., a unique group of NTTB corynebacteria in wild boar and roe deer.</title>
        <authorList>
            <person name="Dangel A."/>
            <person name="Berger A."/>
            <person name="Rau J."/>
            <person name="Eisenberg T."/>
            <person name="Kampfer P."/>
            <person name="Margos G."/>
            <person name="Contzen M."/>
            <person name="Busse H.J."/>
            <person name="Konrad R."/>
            <person name="Peters M."/>
            <person name="Sting R."/>
            <person name="Sing A."/>
        </authorList>
    </citation>
    <scope>NUCLEOTIDE SEQUENCE [LARGE SCALE GENOMIC DNA]</scope>
    <source>
        <strain evidence="1 2">PO100/5</strain>
    </source>
</reference>
<proteinExistence type="predicted"/>
<sequence>MRIDPDHARTLIAQLSDDATTPAPIARSAGASLPELGSFFAAYNSCVDAFMARAAEQYSRAESLAATALRNLEAVENTDSSLAASLDAL</sequence>